<sequence>MTAADETAAGSLPGPSWRDEPACRRDPDRWFDKRNRRYALEQCLYCPWRSWCAGQALADKRNWGMWAGIWIDVGKHRAVADRLRAIANPGTDPRHAGDAAHSPTPPLLGVSSLEIAPPVSVAALVEMRCAGHCEVMASRCRYTHDRIRSRITDCEWRQAGDASLAYAVCVECDAELAGLDRAQARRLGYLVDSGSDAADVPFFWRQTHWRLLKPNGTLAKTAAAA</sequence>
<accession>A0ABN6BC87</accession>
<dbReference type="Proteomes" id="UP000467379">
    <property type="component" value="Plasmid pJCM12687"/>
</dbReference>
<organism evidence="3 4">
    <name type="scientific">Mycobacterium branderi</name>
    <dbReference type="NCBI Taxonomy" id="43348"/>
    <lineage>
        <taxon>Bacteria</taxon>
        <taxon>Bacillati</taxon>
        <taxon>Actinomycetota</taxon>
        <taxon>Actinomycetes</taxon>
        <taxon>Mycobacteriales</taxon>
        <taxon>Mycobacteriaceae</taxon>
        <taxon>Mycobacterium</taxon>
    </lineage>
</organism>
<dbReference type="InterPro" id="IPR034768">
    <property type="entry name" value="4FE4S_WBL"/>
</dbReference>
<keyword evidence="4" id="KW-1185">Reference proteome</keyword>
<protein>
    <recommendedName>
        <fullName evidence="2">4Fe-4S Wbl-type domain-containing protein</fullName>
    </recommendedName>
</protein>
<dbReference type="PROSITE" id="PS51674">
    <property type="entry name" value="4FE4S_WBL"/>
    <property type="match status" value="1"/>
</dbReference>
<feature type="region of interest" description="Disordered" evidence="1">
    <location>
        <begin position="1"/>
        <end position="25"/>
    </location>
</feature>
<proteinExistence type="predicted"/>
<evidence type="ECO:0000259" key="2">
    <source>
        <dbReference type="PROSITE" id="PS51674"/>
    </source>
</evidence>
<evidence type="ECO:0000313" key="4">
    <source>
        <dbReference type="Proteomes" id="UP000467379"/>
    </source>
</evidence>
<gene>
    <name evidence="3" type="ORF">MBRA_52650</name>
</gene>
<dbReference type="RefSeq" id="WP_163659890.1">
    <property type="nucleotide sequence ID" value="NZ_AP022607.1"/>
</dbReference>
<geneLocation type="plasmid" evidence="3 4">
    <name>pJCM12687</name>
</geneLocation>
<name>A0ABN6BC87_9MYCO</name>
<dbReference type="Pfam" id="PF02467">
    <property type="entry name" value="Whib"/>
    <property type="match status" value="1"/>
</dbReference>
<evidence type="ECO:0000313" key="3">
    <source>
        <dbReference type="EMBL" id="BBZ15070.1"/>
    </source>
</evidence>
<reference evidence="3 4" key="1">
    <citation type="journal article" date="2019" name="Emerg. Microbes Infect.">
        <title>Comprehensive subspecies identification of 175 nontuberculous mycobacteria species based on 7547 genomic profiles.</title>
        <authorList>
            <person name="Matsumoto Y."/>
            <person name="Kinjo T."/>
            <person name="Motooka D."/>
            <person name="Nabeya D."/>
            <person name="Jung N."/>
            <person name="Uechi K."/>
            <person name="Horii T."/>
            <person name="Iida T."/>
            <person name="Fujita J."/>
            <person name="Nakamura S."/>
        </authorList>
    </citation>
    <scope>NUCLEOTIDE SEQUENCE [LARGE SCALE GENOMIC DNA]</scope>
    <source>
        <strain evidence="3 4">JCM 12687</strain>
        <plasmid evidence="3">pJCM12687</plasmid>
    </source>
</reference>
<evidence type="ECO:0000256" key="1">
    <source>
        <dbReference type="SAM" id="MobiDB-lite"/>
    </source>
</evidence>
<dbReference type="EMBL" id="AP022607">
    <property type="protein sequence ID" value="BBZ15070.1"/>
    <property type="molecule type" value="Genomic_DNA"/>
</dbReference>
<keyword evidence="3" id="KW-0614">Plasmid</keyword>
<feature type="domain" description="4Fe-4S Wbl-type" evidence="2">
    <location>
        <begin position="22"/>
        <end position="76"/>
    </location>
</feature>